<protein>
    <submittedName>
        <fullName evidence="6">Acyl-CoA thioesterase II</fullName>
    </submittedName>
</protein>
<dbReference type="SUPFAM" id="SSF54637">
    <property type="entry name" value="Thioesterase/thiol ester dehydrase-isomerase"/>
    <property type="match status" value="2"/>
</dbReference>
<dbReference type="GO" id="GO:0047617">
    <property type="term" value="F:fatty acyl-CoA hydrolase activity"/>
    <property type="evidence" value="ECO:0007669"/>
    <property type="project" value="InterPro"/>
</dbReference>
<feature type="region of interest" description="Disordered" evidence="3">
    <location>
        <begin position="299"/>
        <end position="326"/>
    </location>
</feature>
<dbReference type="Gene3D" id="2.40.160.210">
    <property type="entry name" value="Acyl-CoA thioesterase, double hotdog domain"/>
    <property type="match status" value="1"/>
</dbReference>
<keyword evidence="2" id="KW-0378">Hydrolase</keyword>
<dbReference type="InterPro" id="IPR003703">
    <property type="entry name" value="Acyl_CoA_thio"/>
</dbReference>
<dbReference type="GO" id="GO:0009062">
    <property type="term" value="P:fatty acid catabolic process"/>
    <property type="evidence" value="ECO:0007669"/>
    <property type="project" value="TreeGrafter"/>
</dbReference>
<feature type="domain" description="Acyl-CoA thioesterase 2 C-terminal" evidence="4">
    <location>
        <begin position="161"/>
        <end position="292"/>
    </location>
</feature>
<dbReference type="Pfam" id="PF13622">
    <property type="entry name" value="4HBT_3"/>
    <property type="match status" value="1"/>
</dbReference>
<dbReference type="RefSeq" id="WP_231991464.1">
    <property type="nucleotide sequence ID" value="NZ_AP017624.1"/>
</dbReference>
<evidence type="ECO:0000256" key="3">
    <source>
        <dbReference type="SAM" id="MobiDB-lite"/>
    </source>
</evidence>
<sequence length="326" mass="36380">MPAGDEPNVRDEAKSDFEELLAVLDLKRVADDRFIGAHPSKNPMRTFGGLLMAQSFVANSRTLLRDDLPPSALSVHFINGGDTTKDIEFQVVRLRDERRFANRRIDAVQNGTLLSSAMISYMSGGRGLEHGVEPPPVADPETRPPIGELLRGYEETVPHFVNALQPIEWRYTNDPSWVMRDKGERLHYNRVWVKALGKLPDDPILHTATMLYSSDTTVLDSVITTHGLSWGFDRIFAASANHSVWFHRQVDFNDWVLYSTSSPVAADSRGLGTGHFFNRTGQPVATVVQEGVLKYFPAARRQTPREDARSGDDKHLNLGRSGSAQT</sequence>
<feature type="compositionally biased region" description="Basic and acidic residues" evidence="3">
    <location>
        <begin position="303"/>
        <end position="316"/>
    </location>
</feature>
<evidence type="ECO:0000259" key="5">
    <source>
        <dbReference type="Pfam" id="PF13622"/>
    </source>
</evidence>
<dbReference type="InterPro" id="IPR025652">
    <property type="entry name" value="TesB_C"/>
</dbReference>
<dbReference type="Proteomes" id="UP000218067">
    <property type="component" value="Chromosome"/>
</dbReference>
<organism evidence="6 7">
    <name type="scientific">Mycobacterium ulcerans subsp. shinshuense</name>
    <dbReference type="NCBI Taxonomy" id="1124626"/>
    <lineage>
        <taxon>Bacteria</taxon>
        <taxon>Bacillati</taxon>
        <taxon>Actinomycetota</taxon>
        <taxon>Actinomycetes</taxon>
        <taxon>Mycobacteriales</taxon>
        <taxon>Mycobacteriaceae</taxon>
        <taxon>Mycobacterium</taxon>
        <taxon>Mycobacterium ulcerans group</taxon>
    </lineage>
</organism>
<evidence type="ECO:0000259" key="4">
    <source>
        <dbReference type="Pfam" id="PF02551"/>
    </source>
</evidence>
<dbReference type="GeneID" id="93437356"/>
<evidence type="ECO:0000313" key="6">
    <source>
        <dbReference type="EMBL" id="BAV41844.1"/>
    </source>
</evidence>
<evidence type="ECO:0000256" key="2">
    <source>
        <dbReference type="ARBA" id="ARBA00022801"/>
    </source>
</evidence>
<evidence type="ECO:0000256" key="1">
    <source>
        <dbReference type="ARBA" id="ARBA00006538"/>
    </source>
</evidence>
<dbReference type="CDD" id="cd03444">
    <property type="entry name" value="Thioesterase_II_repeat1"/>
    <property type="match status" value="1"/>
</dbReference>
<dbReference type="InterPro" id="IPR042171">
    <property type="entry name" value="Acyl-CoA_hotdog"/>
</dbReference>
<feature type="domain" description="Acyl-CoA thioesterase-like N-terminal HotDog" evidence="5">
    <location>
        <begin position="45"/>
        <end position="121"/>
    </location>
</feature>
<dbReference type="Pfam" id="PF02551">
    <property type="entry name" value="Acyl_CoA_thio"/>
    <property type="match status" value="1"/>
</dbReference>
<proteinExistence type="inferred from homology"/>
<dbReference type="AlphaFoldDB" id="A0A1B4Y437"/>
<gene>
    <name evidence="6" type="primary">tesB1</name>
    <name evidence="6" type="ORF">SHTP_2756</name>
</gene>
<dbReference type="InterPro" id="IPR029069">
    <property type="entry name" value="HotDog_dom_sf"/>
</dbReference>
<accession>A0A1B4Y437</accession>
<dbReference type="GO" id="GO:0006637">
    <property type="term" value="P:acyl-CoA metabolic process"/>
    <property type="evidence" value="ECO:0007669"/>
    <property type="project" value="InterPro"/>
</dbReference>
<dbReference type="CDD" id="cd03445">
    <property type="entry name" value="Thioesterase_II_repeat2"/>
    <property type="match status" value="1"/>
</dbReference>
<reference evidence="6 7" key="1">
    <citation type="submission" date="2016-08" db="EMBL/GenBank/DDBJ databases">
        <title>Complete genome sequence of Mycobacterium shinshuense, a subspecies of M. ulcerans.</title>
        <authorList>
            <person name="Yoshida M."/>
            <person name="Ogura Y."/>
            <person name="Hayashi T."/>
            <person name="Hoshino Y."/>
        </authorList>
    </citation>
    <scope>NUCLEOTIDE SEQUENCE [LARGE SCALE GENOMIC DNA]</scope>
    <source>
        <strain evidence="7">ATCC 33728</strain>
    </source>
</reference>
<dbReference type="InterPro" id="IPR049449">
    <property type="entry name" value="TesB_ACOT8-like_N"/>
</dbReference>
<dbReference type="PANTHER" id="PTHR11066:SF34">
    <property type="entry name" value="ACYL-COENZYME A THIOESTERASE 8"/>
    <property type="match status" value="1"/>
</dbReference>
<dbReference type="PANTHER" id="PTHR11066">
    <property type="entry name" value="ACYL-COA THIOESTERASE"/>
    <property type="match status" value="1"/>
</dbReference>
<comment type="similarity">
    <text evidence="1">Belongs to the C/M/P thioester hydrolase family.</text>
</comment>
<name>A0A1B4Y437_MYCUL</name>
<evidence type="ECO:0000313" key="7">
    <source>
        <dbReference type="Proteomes" id="UP000218067"/>
    </source>
</evidence>
<dbReference type="EMBL" id="AP017624">
    <property type="protein sequence ID" value="BAV41844.1"/>
    <property type="molecule type" value="Genomic_DNA"/>
</dbReference>